<evidence type="ECO:0000313" key="11">
    <source>
        <dbReference type="Proteomes" id="UP000032611"/>
    </source>
</evidence>
<keyword evidence="4" id="KW-0997">Cell inner membrane</keyword>
<evidence type="ECO:0000256" key="8">
    <source>
        <dbReference type="RuleBase" id="RU363032"/>
    </source>
</evidence>
<evidence type="ECO:0000256" key="2">
    <source>
        <dbReference type="ARBA" id="ARBA00022448"/>
    </source>
</evidence>
<dbReference type="STRING" id="1486262.TM49_22325"/>
<dbReference type="AlphaFoldDB" id="A0A0D5LV15"/>
<evidence type="ECO:0000256" key="5">
    <source>
        <dbReference type="ARBA" id="ARBA00022692"/>
    </source>
</evidence>
<dbReference type="SUPFAM" id="SSF161098">
    <property type="entry name" value="MetI-like"/>
    <property type="match status" value="1"/>
</dbReference>
<protein>
    <submittedName>
        <fullName evidence="10">Spermidine/putrescine ABC transporter ATP-binding protein</fullName>
    </submittedName>
</protein>
<dbReference type="PANTHER" id="PTHR43357:SF4">
    <property type="entry name" value="INNER MEMBRANE ABC TRANSPORTER PERMEASE PROTEIN YDCV"/>
    <property type="match status" value="1"/>
</dbReference>
<dbReference type="PANTHER" id="PTHR43357">
    <property type="entry name" value="INNER MEMBRANE ABC TRANSPORTER PERMEASE PROTEIN YDCV"/>
    <property type="match status" value="1"/>
</dbReference>
<evidence type="ECO:0000256" key="4">
    <source>
        <dbReference type="ARBA" id="ARBA00022519"/>
    </source>
</evidence>
<dbReference type="Pfam" id="PF00528">
    <property type="entry name" value="BPD_transp_1"/>
    <property type="match status" value="1"/>
</dbReference>
<evidence type="ECO:0000256" key="6">
    <source>
        <dbReference type="ARBA" id="ARBA00022989"/>
    </source>
</evidence>
<evidence type="ECO:0000259" key="9">
    <source>
        <dbReference type="PROSITE" id="PS50928"/>
    </source>
</evidence>
<dbReference type="HOGENOM" id="CLU_016047_3_1_5"/>
<dbReference type="InterPro" id="IPR035906">
    <property type="entry name" value="MetI-like_sf"/>
</dbReference>
<keyword evidence="10" id="KW-0067">ATP-binding</keyword>
<dbReference type="KEGG" id="mey:TM49_22325"/>
<evidence type="ECO:0000256" key="7">
    <source>
        <dbReference type="ARBA" id="ARBA00023136"/>
    </source>
</evidence>
<organism evidence="10 11">
    <name type="scientific">Martelella endophytica</name>
    <dbReference type="NCBI Taxonomy" id="1486262"/>
    <lineage>
        <taxon>Bacteria</taxon>
        <taxon>Pseudomonadati</taxon>
        <taxon>Pseudomonadota</taxon>
        <taxon>Alphaproteobacteria</taxon>
        <taxon>Hyphomicrobiales</taxon>
        <taxon>Aurantimonadaceae</taxon>
        <taxon>Martelella</taxon>
    </lineage>
</organism>
<feature type="domain" description="ABC transmembrane type-1" evidence="9">
    <location>
        <begin position="64"/>
        <end position="252"/>
    </location>
</feature>
<comment type="similarity">
    <text evidence="8">Belongs to the binding-protein-dependent transport system permease family.</text>
</comment>
<dbReference type="GO" id="GO:0005886">
    <property type="term" value="C:plasma membrane"/>
    <property type="evidence" value="ECO:0007669"/>
    <property type="project" value="UniProtKB-SubCell"/>
</dbReference>
<accession>A0A0D5LV15</accession>
<keyword evidence="11" id="KW-1185">Reference proteome</keyword>
<keyword evidence="3" id="KW-1003">Cell membrane</keyword>
<feature type="transmembrane region" description="Helical" evidence="8">
    <location>
        <begin position="204"/>
        <end position="226"/>
    </location>
</feature>
<comment type="subcellular location">
    <subcellularLocation>
        <location evidence="1">Cell inner membrane</location>
        <topology evidence="1">Multi-pass membrane protein</topology>
    </subcellularLocation>
    <subcellularLocation>
        <location evidence="8">Cell membrane</location>
        <topology evidence="8">Multi-pass membrane protein</topology>
    </subcellularLocation>
</comment>
<dbReference type="InterPro" id="IPR000515">
    <property type="entry name" value="MetI-like"/>
</dbReference>
<evidence type="ECO:0000256" key="1">
    <source>
        <dbReference type="ARBA" id="ARBA00004429"/>
    </source>
</evidence>
<name>A0A0D5LV15_MAREN</name>
<feature type="transmembrane region" description="Helical" evidence="8">
    <location>
        <begin position="99"/>
        <end position="119"/>
    </location>
</feature>
<dbReference type="Proteomes" id="UP000032611">
    <property type="component" value="Chromosome"/>
</dbReference>
<feature type="transmembrane region" description="Helical" evidence="8">
    <location>
        <begin position="233"/>
        <end position="252"/>
    </location>
</feature>
<dbReference type="GO" id="GO:0005524">
    <property type="term" value="F:ATP binding"/>
    <property type="evidence" value="ECO:0007669"/>
    <property type="project" value="UniProtKB-KW"/>
</dbReference>
<keyword evidence="10" id="KW-0547">Nucleotide-binding</keyword>
<reference evidence="10 11" key="1">
    <citation type="journal article" date="2015" name="Genome Announc.">
        <title>Complete genome sequence of Martelella endophytica YC6887, which has antifungal activity associated with a halophyte.</title>
        <authorList>
            <person name="Khan A."/>
            <person name="Khan H."/>
            <person name="Chung E.J."/>
            <person name="Hossain M.T."/>
            <person name="Chung Y.R."/>
        </authorList>
    </citation>
    <scope>NUCLEOTIDE SEQUENCE [LARGE SCALE GENOMIC DNA]</scope>
    <source>
        <strain evidence="10">YC6887</strain>
    </source>
</reference>
<keyword evidence="6 8" id="KW-1133">Transmembrane helix</keyword>
<dbReference type="EMBL" id="CP010803">
    <property type="protein sequence ID" value="AJY47795.1"/>
    <property type="molecule type" value="Genomic_DNA"/>
</dbReference>
<keyword evidence="7 8" id="KW-0472">Membrane</keyword>
<dbReference type="RefSeq" id="WP_045684476.1">
    <property type="nucleotide sequence ID" value="NZ_CP010803.1"/>
</dbReference>
<feature type="transmembrane region" description="Helical" evidence="8">
    <location>
        <begin position="64"/>
        <end position="87"/>
    </location>
</feature>
<gene>
    <name evidence="10" type="ORF">TM49_22325</name>
</gene>
<sequence length="263" mass="28609">MTGRRIHPLSKLFGWLVILFLAGPIVIVIGTSVSDTPFLAFPPQGFTLKWYANVFSHSGFLDTFIISMQVAVGGTLIALIAGLAAAYALTRYKMRIPGWYGSVFFLPFFIPEIVFGFSLLKTLIVQFQLPILPSLILGHAILCLPYMVRVIGASLSGFDFSIQEAAISLGMHPVKAFWTIVLPNIRSGVIAGMVLAFITSLNDMAVALFLTGPGISTLPIEVFTYVQQFFDPTVSAVSVLLMGVTILVMMLIERSLGLSKTVQ</sequence>
<dbReference type="PROSITE" id="PS50928">
    <property type="entry name" value="ABC_TM1"/>
    <property type="match status" value="1"/>
</dbReference>
<dbReference type="CDD" id="cd06261">
    <property type="entry name" value="TM_PBP2"/>
    <property type="match status" value="1"/>
</dbReference>
<feature type="transmembrane region" description="Helical" evidence="8">
    <location>
        <begin position="12"/>
        <end position="33"/>
    </location>
</feature>
<evidence type="ECO:0000313" key="10">
    <source>
        <dbReference type="EMBL" id="AJY47795.1"/>
    </source>
</evidence>
<dbReference type="Gene3D" id="1.10.3720.10">
    <property type="entry name" value="MetI-like"/>
    <property type="match status" value="1"/>
</dbReference>
<keyword evidence="2 8" id="KW-0813">Transport</keyword>
<feature type="transmembrane region" description="Helical" evidence="8">
    <location>
        <begin position="176"/>
        <end position="198"/>
    </location>
</feature>
<proteinExistence type="inferred from homology"/>
<dbReference type="PATRIC" id="fig|1486262.3.peg.4611"/>
<evidence type="ECO:0000256" key="3">
    <source>
        <dbReference type="ARBA" id="ARBA00022475"/>
    </source>
</evidence>
<feature type="transmembrane region" description="Helical" evidence="8">
    <location>
        <begin position="131"/>
        <end position="155"/>
    </location>
</feature>
<dbReference type="OrthoDB" id="9782004at2"/>
<dbReference type="GO" id="GO:0055085">
    <property type="term" value="P:transmembrane transport"/>
    <property type="evidence" value="ECO:0007669"/>
    <property type="project" value="InterPro"/>
</dbReference>
<keyword evidence="5 8" id="KW-0812">Transmembrane</keyword>